<keyword evidence="7" id="KW-0325">Glycoprotein</keyword>
<reference evidence="12" key="1">
    <citation type="submission" date="2022-07" db="EMBL/GenBank/DDBJ databases">
        <authorList>
            <person name="Trinca V."/>
            <person name="Uliana J.V.C."/>
            <person name="Torres T.T."/>
            <person name="Ward R.J."/>
            <person name="Monesi N."/>
        </authorList>
    </citation>
    <scope>NUCLEOTIDE SEQUENCE</scope>
    <source>
        <strain evidence="12">HSMRA1968</strain>
        <tissue evidence="12">Whole embryos</tissue>
    </source>
</reference>
<comment type="subcellular location">
    <subcellularLocation>
        <location evidence="1">Cell membrane</location>
    </subcellularLocation>
</comment>
<evidence type="ECO:0000256" key="4">
    <source>
        <dbReference type="ARBA" id="ARBA00022737"/>
    </source>
</evidence>
<evidence type="ECO:0000256" key="3">
    <source>
        <dbReference type="ARBA" id="ARBA00022729"/>
    </source>
</evidence>
<feature type="region of interest" description="Disordered" evidence="9">
    <location>
        <begin position="315"/>
        <end position="335"/>
    </location>
</feature>
<feature type="chain" id="PRO_5040200324" evidence="10">
    <location>
        <begin position="20"/>
        <end position="380"/>
    </location>
</feature>
<dbReference type="InterPro" id="IPR051170">
    <property type="entry name" value="Neural/epithelial_adhesion"/>
</dbReference>
<dbReference type="PANTHER" id="PTHR12231">
    <property type="entry name" value="CTX-RELATED TYPE I TRANSMEMBRANE PROTEIN"/>
    <property type="match status" value="1"/>
</dbReference>
<evidence type="ECO:0000259" key="11">
    <source>
        <dbReference type="PROSITE" id="PS50835"/>
    </source>
</evidence>
<keyword evidence="5" id="KW-0472">Membrane</keyword>
<dbReference type="InterPro" id="IPR013783">
    <property type="entry name" value="Ig-like_fold"/>
</dbReference>
<dbReference type="SUPFAM" id="SSF48726">
    <property type="entry name" value="Immunoglobulin"/>
    <property type="match status" value="3"/>
</dbReference>
<dbReference type="FunFam" id="2.60.40.10:FF:000328">
    <property type="entry name" value="CLUMA_CG000981, isoform A"/>
    <property type="match status" value="1"/>
</dbReference>
<evidence type="ECO:0000313" key="12">
    <source>
        <dbReference type="EMBL" id="KAJ6636197.1"/>
    </source>
</evidence>
<name>A0A9Q0MQL8_9DIPT</name>
<dbReference type="OrthoDB" id="10012075at2759"/>
<keyword evidence="4" id="KW-0677">Repeat</keyword>
<dbReference type="Proteomes" id="UP001151699">
    <property type="component" value="Chromosome C"/>
</dbReference>
<evidence type="ECO:0000256" key="7">
    <source>
        <dbReference type="ARBA" id="ARBA00023180"/>
    </source>
</evidence>
<keyword evidence="8" id="KW-0393">Immunoglobulin domain</keyword>
<feature type="domain" description="Ig-like" evidence="11">
    <location>
        <begin position="193"/>
        <end position="314"/>
    </location>
</feature>
<keyword evidence="13" id="KW-1185">Reference proteome</keyword>
<dbReference type="InterPro" id="IPR003599">
    <property type="entry name" value="Ig_sub"/>
</dbReference>
<organism evidence="12 13">
    <name type="scientific">Pseudolycoriella hygida</name>
    <dbReference type="NCBI Taxonomy" id="35572"/>
    <lineage>
        <taxon>Eukaryota</taxon>
        <taxon>Metazoa</taxon>
        <taxon>Ecdysozoa</taxon>
        <taxon>Arthropoda</taxon>
        <taxon>Hexapoda</taxon>
        <taxon>Insecta</taxon>
        <taxon>Pterygota</taxon>
        <taxon>Neoptera</taxon>
        <taxon>Endopterygota</taxon>
        <taxon>Diptera</taxon>
        <taxon>Nematocera</taxon>
        <taxon>Sciaroidea</taxon>
        <taxon>Sciaridae</taxon>
        <taxon>Pseudolycoriella</taxon>
    </lineage>
</organism>
<dbReference type="PANTHER" id="PTHR12231:SF271">
    <property type="entry name" value="DPR-INTERACTING PROTEIN GAMMA"/>
    <property type="match status" value="1"/>
</dbReference>
<dbReference type="InterPro" id="IPR013106">
    <property type="entry name" value="Ig_V-set"/>
</dbReference>
<evidence type="ECO:0000313" key="13">
    <source>
        <dbReference type="Proteomes" id="UP001151699"/>
    </source>
</evidence>
<gene>
    <name evidence="12" type="primary">Lac_4</name>
    <name evidence="12" type="ORF">Bhyg_14785</name>
</gene>
<dbReference type="SMART" id="SM00409">
    <property type="entry name" value="IG"/>
    <property type="match status" value="2"/>
</dbReference>
<evidence type="ECO:0000256" key="2">
    <source>
        <dbReference type="ARBA" id="ARBA00022475"/>
    </source>
</evidence>
<keyword evidence="6" id="KW-1015">Disulfide bond</keyword>
<dbReference type="InterPro" id="IPR036179">
    <property type="entry name" value="Ig-like_dom_sf"/>
</dbReference>
<feature type="domain" description="Ig-like" evidence="11">
    <location>
        <begin position="33"/>
        <end position="127"/>
    </location>
</feature>
<dbReference type="Pfam" id="PF13927">
    <property type="entry name" value="Ig_3"/>
    <property type="match status" value="1"/>
</dbReference>
<dbReference type="SMART" id="SM00406">
    <property type="entry name" value="IGv"/>
    <property type="match status" value="2"/>
</dbReference>
<dbReference type="PROSITE" id="PS50835">
    <property type="entry name" value="IG_LIKE"/>
    <property type="match status" value="3"/>
</dbReference>
<dbReference type="SMART" id="SM00408">
    <property type="entry name" value="IGc2"/>
    <property type="match status" value="3"/>
</dbReference>
<evidence type="ECO:0000256" key="9">
    <source>
        <dbReference type="SAM" id="MobiDB-lite"/>
    </source>
</evidence>
<dbReference type="EMBL" id="WJQU01000004">
    <property type="protein sequence ID" value="KAJ6636197.1"/>
    <property type="molecule type" value="Genomic_DNA"/>
</dbReference>
<evidence type="ECO:0000256" key="5">
    <source>
        <dbReference type="ARBA" id="ARBA00023136"/>
    </source>
</evidence>
<dbReference type="InterPro" id="IPR013098">
    <property type="entry name" value="Ig_I-set"/>
</dbReference>
<evidence type="ECO:0000256" key="10">
    <source>
        <dbReference type="SAM" id="SignalP"/>
    </source>
</evidence>
<dbReference type="Pfam" id="PF07679">
    <property type="entry name" value="I-set"/>
    <property type="match status" value="2"/>
</dbReference>
<dbReference type="InterPro" id="IPR003598">
    <property type="entry name" value="Ig_sub2"/>
</dbReference>
<evidence type="ECO:0000256" key="1">
    <source>
        <dbReference type="ARBA" id="ARBA00004236"/>
    </source>
</evidence>
<feature type="domain" description="Ig-like" evidence="11">
    <location>
        <begin position="128"/>
        <end position="189"/>
    </location>
</feature>
<dbReference type="InterPro" id="IPR007110">
    <property type="entry name" value="Ig-like_dom"/>
</dbReference>
<keyword evidence="3 10" id="KW-0732">Signal</keyword>
<dbReference type="GO" id="GO:0043005">
    <property type="term" value="C:neuron projection"/>
    <property type="evidence" value="ECO:0007669"/>
    <property type="project" value="TreeGrafter"/>
</dbReference>
<dbReference type="GO" id="GO:0005886">
    <property type="term" value="C:plasma membrane"/>
    <property type="evidence" value="ECO:0007669"/>
    <property type="project" value="UniProtKB-SubCell"/>
</dbReference>
<evidence type="ECO:0000256" key="6">
    <source>
        <dbReference type="ARBA" id="ARBA00023157"/>
    </source>
</evidence>
<proteinExistence type="predicted"/>
<dbReference type="AlphaFoldDB" id="A0A9Q0MQL8"/>
<sequence length="380" mass="42288">MSLLLAVLVLTTNCRQISTQRHDSNIPIGEPEPQFGEPIPNITLAVGREAVLTCTVIGLGNHKVGWLRGSDQTVLALQERVVTHNSRITVTQDDSQTWRLRIKQLRETDKGCYMCQINTYEMKKSVGCINVLGNPPPRVTWKRENGDSILIRKPGSREMIRVDTYNGSQLRLNKLERRQMGAYFCIASNDVPPTISRLPPSVQAPSQLLGSPFGSNVELNCHVEASPTPVVYWLRGSRQRYDGTGPVSLDLVQTRAEMLLDGPKYAITDKRTGYKGYMKLVIKSFAITDVGTYHCVSTNSLGKAEGTIRVYALTRETDSEKKEGKTDQPHLERDKVPKQAEIVNVIGGLAEAARGRANSSADSQQLMATKTTECNWTFWK</sequence>
<comment type="caution">
    <text evidence="12">The sequence shown here is derived from an EMBL/GenBank/DDBJ whole genome shotgun (WGS) entry which is preliminary data.</text>
</comment>
<protein>
    <submittedName>
        <fullName evidence="12">Lachesin</fullName>
    </submittedName>
</protein>
<feature type="signal peptide" evidence="10">
    <location>
        <begin position="1"/>
        <end position="19"/>
    </location>
</feature>
<dbReference type="Gene3D" id="2.60.40.10">
    <property type="entry name" value="Immunoglobulins"/>
    <property type="match status" value="3"/>
</dbReference>
<accession>A0A9Q0MQL8</accession>
<keyword evidence="2" id="KW-1003">Cell membrane</keyword>
<evidence type="ECO:0000256" key="8">
    <source>
        <dbReference type="ARBA" id="ARBA00023319"/>
    </source>
</evidence>